<keyword evidence="5" id="KW-0547">Nucleotide-binding</keyword>
<organism evidence="10 11">
    <name type="scientific">Pontibacillus yanchengensis Y32</name>
    <dbReference type="NCBI Taxonomy" id="1385514"/>
    <lineage>
        <taxon>Bacteria</taxon>
        <taxon>Bacillati</taxon>
        <taxon>Bacillota</taxon>
        <taxon>Bacilli</taxon>
        <taxon>Bacillales</taxon>
        <taxon>Bacillaceae</taxon>
        <taxon>Pontibacillus</taxon>
    </lineage>
</organism>
<dbReference type="GO" id="GO:0015087">
    <property type="term" value="F:cobalt ion transmembrane transporter activity"/>
    <property type="evidence" value="ECO:0007669"/>
    <property type="project" value="UniProtKB-ARBA"/>
</dbReference>
<keyword evidence="3" id="KW-0813">Transport</keyword>
<keyword evidence="4" id="KW-1003">Cell membrane</keyword>
<reference evidence="10 11" key="1">
    <citation type="journal article" date="2015" name="Stand. Genomic Sci.">
        <title>High quality draft genome sequence of the moderately halophilic bacterium Pontibacillus yanchengensis Y32(T) and comparison among Pontibacillus genomes.</title>
        <authorList>
            <person name="Huang J."/>
            <person name="Qiao Z.X."/>
            <person name="Tang J.W."/>
            <person name="Wang G."/>
        </authorList>
    </citation>
    <scope>NUCLEOTIDE SEQUENCE [LARGE SCALE GENOMIC DNA]</scope>
    <source>
        <strain evidence="10 11">Y32</strain>
    </source>
</reference>
<evidence type="ECO:0000256" key="7">
    <source>
        <dbReference type="ARBA" id="ARBA00022967"/>
    </source>
</evidence>
<dbReference type="AlphaFoldDB" id="A0A0A2TNP8"/>
<keyword evidence="11" id="KW-1185">Reference proteome</keyword>
<evidence type="ECO:0000313" key="11">
    <source>
        <dbReference type="Proteomes" id="UP000030147"/>
    </source>
</evidence>
<dbReference type="SUPFAM" id="SSF52540">
    <property type="entry name" value="P-loop containing nucleoside triphosphate hydrolases"/>
    <property type="match status" value="1"/>
</dbReference>
<proteinExistence type="inferred from homology"/>
<dbReference type="FunFam" id="3.40.50.300:FF:000224">
    <property type="entry name" value="Energy-coupling factor transporter ATP-binding protein EcfA"/>
    <property type="match status" value="1"/>
</dbReference>
<comment type="caution">
    <text evidence="10">The sequence shown here is derived from an EMBL/GenBank/DDBJ whole genome shotgun (WGS) entry which is preliminary data.</text>
</comment>
<evidence type="ECO:0000256" key="3">
    <source>
        <dbReference type="ARBA" id="ARBA00022448"/>
    </source>
</evidence>
<dbReference type="GO" id="GO:0043190">
    <property type="term" value="C:ATP-binding cassette (ABC) transporter complex"/>
    <property type="evidence" value="ECO:0007669"/>
    <property type="project" value="TreeGrafter"/>
</dbReference>
<dbReference type="SMART" id="SM00382">
    <property type="entry name" value="AAA"/>
    <property type="match status" value="1"/>
</dbReference>
<accession>A0A0A2TNP8</accession>
<evidence type="ECO:0000256" key="2">
    <source>
        <dbReference type="ARBA" id="ARBA00005417"/>
    </source>
</evidence>
<evidence type="ECO:0000256" key="4">
    <source>
        <dbReference type="ARBA" id="ARBA00022475"/>
    </source>
</evidence>
<dbReference type="RefSeq" id="WP_036824369.1">
    <property type="nucleotide sequence ID" value="NZ_AVBF01000097.1"/>
</dbReference>
<dbReference type="InterPro" id="IPR003439">
    <property type="entry name" value="ABC_transporter-like_ATP-bd"/>
</dbReference>
<dbReference type="InterPro" id="IPR030947">
    <property type="entry name" value="EcfA_1"/>
</dbReference>
<dbReference type="InterPro" id="IPR017871">
    <property type="entry name" value="ABC_transporter-like_CS"/>
</dbReference>
<keyword evidence="7" id="KW-1278">Translocase</keyword>
<evidence type="ECO:0000256" key="1">
    <source>
        <dbReference type="ARBA" id="ARBA00004202"/>
    </source>
</evidence>
<dbReference type="Pfam" id="PF00005">
    <property type="entry name" value="ABC_tran"/>
    <property type="match status" value="1"/>
</dbReference>
<dbReference type="GO" id="GO:0016887">
    <property type="term" value="F:ATP hydrolysis activity"/>
    <property type="evidence" value="ECO:0007669"/>
    <property type="project" value="InterPro"/>
</dbReference>
<dbReference type="NCBIfam" id="TIGR04520">
    <property type="entry name" value="ECF_ATPase_1"/>
    <property type="match status" value="1"/>
</dbReference>
<dbReference type="EMBL" id="AVBF01000097">
    <property type="protein sequence ID" value="KGP70945.1"/>
    <property type="molecule type" value="Genomic_DNA"/>
</dbReference>
<dbReference type="eggNOG" id="COG1122">
    <property type="taxonomic scope" value="Bacteria"/>
</dbReference>
<comment type="subcellular location">
    <subcellularLocation>
        <location evidence="1">Cell membrane</location>
        <topology evidence="1">Peripheral membrane protein</topology>
    </subcellularLocation>
</comment>
<dbReference type="InterPro" id="IPR015856">
    <property type="entry name" value="ABC_transpr_CbiO/EcfA_su"/>
</dbReference>
<dbReference type="CDD" id="cd03225">
    <property type="entry name" value="ABC_cobalt_CbiO_domain1"/>
    <property type="match status" value="1"/>
</dbReference>
<dbReference type="OrthoDB" id="9784332at2"/>
<evidence type="ECO:0000256" key="8">
    <source>
        <dbReference type="ARBA" id="ARBA00023136"/>
    </source>
</evidence>
<dbReference type="InterPro" id="IPR027417">
    <property type="entry name" value="P-loop_NTPase"/>
</dbReference>
<evidence type="ECO:0000259" key="9">
    <source>
        <dbReference type="PROSITE" id="PS50893"/>
    </source>
</evidence>
<evidence type="ECO:0000256" key="6">
    <source>
        <dbReference type="ARBA" id="ARBA00022840"/>
    </source>
</evidence>
<dbReference type="PROSITE" id="PS50893">
    <property type="entry name" value="ABC_TRANSPORTER_2"/>
    <property type="match status" value="1"/>
</dbReference>
<evidence type="ECO:0000313" key="10">
    <source>
        <dbReference type="EMBL" id="KGP70945.1"/>
    </source>
</evidence>
<dbReference type="InterPro" id="IPR003593">
    <property type="entry name" value="AAA+_ATPase"/>
</dbReference>
<dbReference type="InterPro" id="IPR050095">
    <property type="entry name" value="ECF_ABC_transporter_ATP-bd"/>
</dbReference>
<keyword evidence="6 10" id="KW-0067">ATP-binding</keyword>
<dbReference type="GO" id="GO:0005524">
    <property type="term" value="F:ATP binding"/>
    <property type="evidence" value="ECO:0007669"/>
    <property type="project" value="UniProtKB-KW"/>
</dbReference>
<dbReference type="GO" id="GO:0042626">
    <property type="term" value="F:ATPase-coupled transmembrane transporter activity"/>
    <property type="evidence" value="ECO:0007669"/>
    <property type="project" value="TreeGrafter"/>
</dbReference>
<gene>
    <name evidence="10" type="primary">cbiO</name>
    <name evidence="10" type="ORF">N782_08845</name>
</gene>
<dbReference type="Gene3D" id="3.40.50.300">
    <property type="entry name" value="P-loop containing nucleotide triphosphate hydrolases"/>
    <property type="match status" value="1"/>
</dbReference>
<dbReference type="Proteomes" id="UP000030147">
    <property type="component" value="Unassembled WGS sequence"/>
</dbReference>
<dbReference type="PANTHER" id="PTHR43553:SF24">
    <property type="entry name" value="ENERGY-COUPLING FACTOR TRANSPORTER ATP-BINDING PROTEIN ECFA1"/>
    <property type="match status" value="1"/>
</dbReference>
<keyword evidence="8" id="KW-0472">Membrane</keyword>
<sequence length="279" mass="31573">MEENFLSFEDVSFQYQEDQPWILNKLNISIHPNEWVAIIGHNGSGKSTIAKLMNGLLFPQEGTISVADMTLDEQTIWEIRKRVGMVFQNPDNQFVGTTVIDDVAFGLENHGVPRPEMVKRIEASLRTVGMNGYENHEPHRLSGGQKQRVAIASVLAVAPDLVILDEATAMLDPKGRREIMETVRHLRNERDVSIVTITHDLNEVTYADRVIVMNDGEVWYEGTPRDVFSKQKELQEIGLGTPLVTQLAHELGALGLDFSKEPMNHNELVDELWKYHSMT</sequence>
<protein>
    <submittedName>
        <fullName evidence="10">Cobalt transporter ATP-binding subunit</fullName>
    </submittedName>
</protein>
<comment type="similarity">
    <text evidence="2">Belongs to the ABC transporter superfamily.</text>
</comment>
<dbReference type="PANTHER" id="PTHR43553">
    <property type="entry name" value="HEAVY METAL TRANSPORTER"/>
    <property type="match status" value="1"/>
</dbReference>
<dbReference type="PROSITE" id="PS00211">
    <property type="entry name" value="ABC_TRANSPORTER_1"/>
    <property type="match status" value="1"/>
</dbReference>
<dbReference type="NCBIfam" id="NF010167">
    <property type="entry name" value="PRK13648.1"/>
    <property type="match status" value="1"/>
</dbReference>
<feature type="domain" description="ABC transporter" evidence="9">
    <location>
        <begin position="6"/>
        <end position="240"/>
    </location>
</feature>
<name>A0A0A2TNP8_9BACI</name>
<dbReference type="NCBIfam" id="NF010156">
    <property type="entry name" value="PRK13635.1"/>
    <property type="match status" value="1"/>
</dbReference>
<dbReference type="STRING" id="1385514.N782_08845"/>
<evidence type="ECO:0000256" key="5">
    <source>
        <dbReference type="ARBA" id="ARBA00022741"/>
    </source>
</evidence>